<dbReference type="Gene3D" id="2.60.120.590">
    <property type="entry name" value="Alpha-ketoglutarate-dependent dioxygenase AlkB-like"/>
    <property type="match status" value="1"/>
</dbReference>
<dbReference type="GO" id="GO:0046872">
    <property type="term" value="F:metal ion binding"/>
    <property type="evidence" value="ECO:0007669"/>
    <property type="project" value="UniProtKB-KW"/>
</dbReference>
<dbReference type="GO" id="GO:0051213">
    <property type="term" value="F:dioxygenase activity"/>
    <property type="evidence" value="ECO:0007669"/>
    <property type="project" value="UniProtKB-KW"/>
</dbReference>
<dbReference type="HOGENOM" id="CLU_029471_1_0_1"/>
<keyword evidence="9" id="KW-1185">Reference proteome</keyword>
<dbReference type="GO" id="GO:0005737">
    <property type="term" value="C:cytoplasm"/>
    <property type="evidence" value="ECO:0007669"/>
    <property type="project" value="TreeGrafter"/>
</dbReference>
<feature type="region of interest" description="Disordered" evidence="6">
    <location>
        <begin position="1"/>
        <end position="30"/>
    </location>
</feature>
<evidence type="ECO:0000313" key="8">
    <source>
        <dbReference type="EMBL" id="KIM80785.1"/>
    </source>
</evidence>
<dbReference type="AlphaFoldDB" id="A0A0C3F7Z8"/>
<evidence type="ECO:0000259" key="7">
    <source>
        <dbReference type="Pfam" id="PF13532"/>
    </source>
</evidence>
<dbReference type="PANTHER" id="PTHR16557:SF2">
    <property type="entry name" value="NUCLEIC ACID DIOXYGENASE ALKBH1"/>
    <property type="match status" value="1"/>
</dbReference>
<comment type="cofactor">
    <cofactor evidence="5">
        <name>Fe(2+)</name>
        <dbReference type="ChEBI" id="CHEBI:29033"/>
    </cofactor>
    <text evidence="5">Binds 1 Fe(2+) ion per subunit.</text>
</comment>
<dbReference type="FunCoup" id="A0A0C3F7Z8">
    <property type="interactions" value="474"/>
</dbReference>
<dbReference type="EMBL" id="KN833002">
    <property type="protein sequence ID" value="KIM80785.1"/>
    <property type="molecule type" value="Genomic_DNA"/>
</dbReference>
<feature type="compositionally biased region" description="Pro residues" evidence="6">
    <location>
        <begin position="207"/>
        <end position="216"/>
    </location>
</feature>
<reference evidence="8 9" key="1">
    <citation type="submission" date="2014-04" db="EMBL/GenBank/DDBJ databases">
        <authorList>
            <consortium name="DOE Joint Genome Institute"/>
            <person name="Kuo A."/>
            <person name="Tarkka M."/>
            <person name="Buscot F."/>
            <person name="Kohler A."/>
            <person name="Nagy L.G."/>
            <person name="Floudas D."/>
            <person name="Copeland A."/>
            <person name="Barry K.W."/>
            <person name="Cichocki N."/>
            <person name="Veneault-Fourrey C."/>
            <person name="LaButti K."/>
            <person name="Lindquist E.A."/>
            <person name="Lipzen A."/>
            <person name="Lundell T."/>
            <person name="Morin E."/>
            <person name="Murat C."/>
            <person name="Sun H."/>
            <person name="Tunlid A."/>
            <person name="Henrissat B."/>
            <person name="Grigoriev I.V."/>
            <person name="Hibbett D.S."/>
            <person name="Martin F."/>
            <person name="Nordberg H.P."/>
            <person name="Cantor M.N."/>
            <person name="Hua S.X."/>
        </authorList>
    </citation>
    <scope>NUCLEOTIDE SEQUENCE [LARGE SCALE GENOMIC DNA]</scope>
    <source>
        <strain evidence="8 9">F 1598</strain>
    </source>
</reference>
<evidence type="ECO:0000256" key="6">
    <source>
        <dbReference type="SAM" id="MobiDB-lite"/>
    </source>
</evidence>
<dbReference type="Proteomes" id="UP000054166">
    <property type="component" value="Unassembled WGS sequence"/>
</dbReference>
<evidence type="ECO:0000256" key="3">
    <source>
        <dbReference type="ARBA" id="ARBA00023002"/>
    </source>
</evidence>
<dbReference type="InParanoid" id="A0A0C3F7Z8"/>
<dbReference type="GO" id="GO:0005634">
    <property type="term" value="C:nucleus"/>
    <property type="evidence" value="ECO:0007669"/>
    <property type="project" value="TreeGrafter"/>
</dbReference>
<accession>A0A0C3F7Z8</accession>
<evidence type="ECO:0000256" key="4">
    <source>
        <dbReference type="ARBA" id="ARBA00023004"/>
    </source>
</evidence>
<organism evidence="8 9">
    <name type="scientific">Piloderma croceum (strain F 1598)</name>
    <dbReference type="NCBI Taxonomy" id="765440"/>
    <lineage>
        <taxon>Eukaryota</taxon>
        <taxon>Fungi</taxon>
        <taxon>Dikarya</taxon>
        <taxon>Basidiomycota</taxon>
        <taxon>Agaricomycotina</taxon>
        <taxon>Agaricomycetes</taxon>
        <taxon>Agaricomycetidae</taxon>
        <taxon>Atheliales</taxon>
        <taxon>Atheliaceae</taxon>
        <taxon>Piloderma</taxon>
    </lineage>
</organism>
<feature type="binding site" evidence="5">
    <location>
        <position position="320"/>
    </location>
    <ligand>
        <name>Fe cation</name>
        <dbReference type="ChEBI" id="CHEBI:24875"/>
        <note>catalytic</note>
    </ligand>
</feature>
<dbReference type="InterPro" id="IPR004574">
    <property type="entry name" value="Alkb"/>
</dbReference>
<feature type="region of interest" description="Disordered" evidence="6">
    <location>
        <begin position="178"/>
        <end position="220"/>
    </location>
</feature>
<dbReference type="STRING" id="765440.A0A0C3F7Z8"/>
<evidence type="ECO:0000256" key="2">
    <source>
        <dbReference type="ARBA" id="ARBA00022964"/>
    </source>
</evidence>
<evidence type="ECO:0000256" key="1">
    <source>
        <dbReference type="ARBA" id="ARBA00022723"/>
    </source>
</evidence>
<dbReference type="PANTHER" id="PTHR16557">
    <property type="entry name" value="ALKYLATED DNA REPAIR PROTEIN ALKB-RELATED"/>
    <property type="match status" value="1"/>
</dbReference>
<keyword evidence="3" id="KW-0560">Oxidoreductase</keyword>
<dbReference type="SUPFAM" id="SSF51197">
    <property type="entry name" value="Clavaminate synthase-like"/>
    <property type="match status" value="1"/>
</dbReference>
<sequence>MSLTTSSADTSSPAYKKAQRQYLKSTSNRSKDVELNWTPFRAAEKKYKARFPPPDLSQVLDVAILDDARADEVVRGKWCGSVDAVDYRELRLKVPGRQKAYIVPRIPGLVVLPSFVSMPNQKRLVRWALCDQARNNETNLDAHYILPQDGLWNTYIKSKNCSSEDVLVQPSALIFPEQATPEVPGPRQLVTNTPASPETFPTLSSSPKPPPSPSPTVQPSSCSALVRKLRWANIGWSYHWGTKQYDFAKGKGTVSPEIRNICRNAVELVDWHDVFGDSSERDAEWGPGGPDWQTWTETYEPDAGIVNFYQTNDTLMAHVDRSEVCATSPLVSIS</sequence>
<dbReference type="InterPro" id="IPR027450">
    <property type="entry name" value="AlkB-like"/>
</dbReference>
<dbReference type="Pfam" id="PF13532">
    <property type="entry name" value="2OG-FeII_Oxy_2"/>
    <property type="match status" value="1"/>
</dbReference>
<keyword evidence="2" id="KW-0223">Dioxygenase</keyword>
<keyword evidence="4 5" id="KW-0408">Iron</keyword>
<evidence type="ECO:0000313" key="9">
    <source>
        <dbReference type="Proteomes" id="UP000054166"/>
    </source>
</evidence>
<gene>
    <name evidence="8" type="ORF">PILCRDRAFT_822056</name>
</gene>
<feature type="domain" description="Alpha-ketoglutarate-dependent dioxygenase AlkB-like" evidence="7">
    <location>
        <begin position="223"/>
        <end position="334"/>
    </location>
</feature>
<name>A0A0C3F7Z8_PILCF</name>
<feature type="binding site" evidence="5">
    <location>
        <position position="318"/>
    </location>
    <ligand>
        <name>Fe cation</name>
        <dbReference type="ChEBI" id="CHEBI:24875"/>
        <note>catalytic</note>
    </ligand>
</feature>
<dbReference type="InterPro" id="IPR037151">
    <property type="entry name" value="AlkB-like_sf"/>
</dbReference>
<reference evidence="9" key="2">
    <citation type="submission" date="2015-01" db="EMBL/GenBank/DDBJ databases">
        <title>Evolutionary Origins and Diversification of the Mycorrhizal Mutualists.</title>
        <authorList>
            <consortium name="DOE Joint Genome Institute"/>
            <consortium name="Mycorrhizal Genomics Consortium"/>
            <person name="Kohler A."/>
            <person name="Kuo A."/>
            <person name="Nagy L.G."/>
            <person name="Floudas D."/>
            <person name="Copeland A."/>
            <person name="Barry K.W."/>
            <person name="Cichocki N."/>
            <person name="Veneault-Fourrey C."/>
            <person name="LaButti K."/>
            <person name="Lindquist E.A."/>
            <person name="Lipzen A."/>
            <person name="Lundell T."/>
            <person name="Morin E."/>
            <person name="Murat C."/>
            <person name="Riley R."/>
            <person name="Ohm R."/>
            <person name="Sun H."/>
            <person name="Tunlid A."/>
            <person name="Henrissat B."/>
            <person name="Grigoriev I.V."/>
            <person name="Hibbett D.S."/>
            <person name="Martin F."/>
        </authorList>
    </citation>
    <scope>NUCLEOTIDE SEQUENCE [LARGE SCALE GENOMIC DNA]</scope>
    <source>
        <strain evidence="9">F 1598</strain>
    </source>
</reference>
<proteinExistence type="predicted"/>
<keyword evidence="1 5" id="KW-0479">Metal-binding</keyword>
<dbReference type="OrthoDB" id="6614653at2759"/>
<protein>
    <recommendedName>
        <fullName evidence="7">Alpha-ketoglutarate-dependent dioxygenase AlkB-like domain-containing protein</fullName>
    </recommendedName>
</protein>
<feature type="compositionally biased region" description="Polar residues" evidence="6">
    <location>
        <begin position="1"/>
        <end position="13"/>
    </location>
</feature>
<evidence type="ECO:0000256" key="5">
    <source>
        <dbReference type="PIRSR" id="PIRSR604574-2"/>
    </source>
</evidence>